<feature type="domain" description="Carbohydrate esterase 2 N-terminal" evidence="2">
    <location>
        <begin position="37"/>
        <end position="140"/>
    </location>
</feature>
<keyword evidence="4" id="KW-1185">Reference proteome</keyword>
<dbReference type="RefSeq" id="WP_109262559.1">
    <property type="nucleotide sequence ID" value="NZ_QEWP01000001.1"/>
</dbReference>
<dbReference type="GO" id="GO:0052689">
    <property type="term" value="F:carboxylic ester hydrolase activity"/>
    <property type="evidence" value="ECO:0007669"/>
    <property type="project" value="InterPro"/>
</dbReference>
<dbReference type="InterPro" id="IPR052762">
    <property type="entry name" value="PCW_deacetylase/CE"/>
</dbReference>
<dbReference type="CDD" id="cd01831">
    <property type="entry name" value="Endoglucanase_E_like"/>
    <property type="match status" value="1"/>
</dbReference>
<evidence type="ECO:0000259" key="2">
    <source>
        <dbReference type="Pfam" id="PF17996"/>
    </source>
</evidence>
<dbReference type="PANTHER" id="PTHR37834">
    <property type="entry name" value="GDSL-LIKE LIPASE/ACYLHYDROLASE DOMAIN PROTEIN (AFU_ORTHOLOGUE AFUA_2G00620)"/>
    <property type="match status" value="1"/>
</dbReference>
<dbReference type="Pfam" id="PF17996">
    <property type="entry name" value="CE2_N"/>
    <property type="match status" value="1"/>
</dbReference>
<dbReference type="InterPro" id="IPR036514">
    <property type="entry name" value="SGNH_hydro_sf"/>
</dbReference>
<dbReference type="OrthoDB" id="9801375at2"/>
<evidence type="ECO:0000313" key="3">
    <source>
        <dbReference type="EMBL" id="PWE01104.1"/>
    </source>
</evidence>
<dbReference type="PANTHER" id="PTHR37834:SF2">
    <property type="entry name" value="ESTERASE, SGNH HYDROLASE-TYPE"/>
    <property type="match status" value="1"/>
</dbReference>
<reference evidence="3 4" key="1">
    <citation type="submission" date="2018-05" db="EMBL/GenBank/DDBJ databases">
        <title>Marinilabilia rubrum sp. nov., isolated from saltern sediment.</title>
        <authorList>
            <person name="Zhang R."/>
        </authorList>
    </citation>
    <scope>NUCLEOTIDE SEQUENCE [LARGE SCALE GENOMIC DNA]</scope>
    <source>
        <strain evidence="3 4">WTE16</strain>
    </source>
</reference>
<dbReference type="InterPro" id="IPR037461">
    <property type="entry name" value="CtCE2-like_dom"/>
</dbReference>
<proteinExistence type="predicted"/>
<evidence type="ECO:0000313" key="4">
    <source>
        <dbReference type="Proteomes" id="UP000244956"/>
    </source>
</evidence>
<dbReference type="InterPro" id="IPR013830">
    <property type="entry name" value="SGNH_hydro"/>
</dbReference>
<sequence length="363" mass="41102">MKNRVFFFIALMFSMSVNLFSQKSDHFFPATHEHFNYMGRVDFSDNQVARYDWPGVMVRFRFTGNELKLHFRGGERNYFDLMVDGERLKVLHAKGDTVAAIEVIEGNGPHVASFFKRTEGEMGETRFFGLELGKKGNLLPWEKEADRRIEFVGNSITCGYGAESESRHDDFDPRTENVGKSYATLVARALKADYHVVAHSGLGVVRNYGDSQKVSTQLATMPQRFGRALDMDDSVEWDFSQWQANAVVINLGTNDFSTEPHPDKVVFQRTYEELIQQIRLAYGMVPVFCVVGPLTDEPCHTYVKEVVQNYGLLYADENVYFIGIPPALLDADTDFGADAHPSYSGQQKMADHLIPVISTVMGW</sequence>
<name>A0A2U2BDF4_9BACT</name>
<protein>
    <submittedName>
        <fullName evidence="3">Endoglucanase</fullName>
    </submittedName>
</protein>
<feature type="domain" description="SGNH hydrolase-type esterase" evidence="1">
    <location>
        <begin position="151"/>
        <end position="347"/>
    </location>
</feature>
<gene>
    <name evidence="3" type="ORF">DDZ16_01045</name>
</gene>
<dbReference type="Gene3D" id="2.60.120.260">
    <property type="entry name" value="Galactose-binding domain-like"/>
    <property type="match status" value="1"/>
</dbReference>
<accession>A0A2U2BDF4</accession>
<organism evidence="3 4">
    <name type="scientific">Marinilabilia rubra</name>
    <dbReference type="NCBI Taxonomy" id="2162893"/>
    <lineage>
        <taxon>Bacteria</taxon>
        <taxon>Pseudomonadati</taxon>
        <taxon>Bacteroidota</taxon>
        <taxon>Bacteroidia</taxon>
        <taxon>Marinilabiliales</taxon>
        <taxon>Marinilabiliaceae</taxon>
        <taxon>Marinilabilia</taxon>
    </lineage>
</organism>
<dbReference type="Proteomes" id="UP000244956">
    <property type="component" value="Unassembled WGS sequence"/>
</dbReference>
<dbReference type="EMBL" id="QEWP01000001">
    <property type="protein sequence ID" value="PWE01104.1"/>
    <property type="molecule type" value="Genomic_DNA"/>
</dbReference>
<evidence type="ECO:0000259" key="1">
    <source>
        <dbReference type="Pfam" id="PF13472"/>
    </source>
</evidence>
<dbReference type="SUPFAM" id="SSF52266">
    <property type="entry name" value="SGNH hydrolase"/>
    <property type="match status" value="1"/>
</dbReference>
<dbReference type="Pfam" id="PF13472">
    <property type="entry name" value="Lipase_GDSL_2"/>
    <property type="match status" value="1"/>
</dbReference>
<dbReference type="Gene3D" id="3.40.50.1110">
    <property type="entry name" value="SGNH hydrolase"/>
    <property type="match status" value="1"/>
</dbReference>
<dbReference type="AlphaFoldDB" id="A0A2U2BDF4"/>
<comment type="caution">
    <text evidence="3">The sequence shown here is derived from an EMBL/GenBank/DDBJ whole genome shotgun (WGS) entry which is preliminary data.</text>
</comment>
<dbReference type="InterPro" id="IPR040794">
    <property type="entry name" value="CE2_N"/>
</dbReference>